<sequence>MVFSRAAATKALATIGLNATPCRVDITVTPAFDHQFSFRANALQQAVDTLPLSQKGGLTLIEAETGWGKTEAALRFFTRLWCEGLVDGLYFANPLRFAATQLFGRVTRFVANTFGDAPPSTVLAVPGYLRVDGVCGTMLPGFEVQWDDAPDRPAAERRWAAEHPKRFLAAPLAVGTIDQALLGTLRVRHAHLRTAALCRSLLVVDEVHASDTYMTRLTLGLLDFFRRAGGQVLLLSATLGGHVRQQYLNGFQGGRLRPSLAQCLEAPYPAITTVAGMLPVTDDRPPEARKKPVRVLPLTIQDAPETVAELTVACVAQGGRVLVLRNAVATARETQAALEALLPPERLFSVAGAACPHHARYARSDRQQLDTEVENRFGRHGDCQAGVLVATQTLEQSLDVDFDVLITDLCPMDVLLQRLGRLHRHRDRDPSRPAGHALPVCHLLTPKTFGADGLRAARRHQYGKERAYENLLAVLATWERILALDADQKVLRIPEMSRDLVERALHPEIMADVAKRHGMQQEFKDLIGRQGARGQNARLASIDWGKPFTESAGTREGLTVGTRLGLRDRAVRFASPLGSPFGNAVEELTVPQWMAPESPEEIEPEVLEASPLGFRFRLQRFVYRYDRYGLSKEAS</sequence>
<dbReference type="STRING" id="596151.DesfrDRAFT_2477"/>
<dbReference type="InterPro" id="IPR027417">
    <property type="entry name" value="P-loop_NTPase"/>
</dbReference>
<reference evidence="7 8" key="1">
    <citation type="submission" date="2010-08" db="EMBL/GenBank/DDBJ databases">
        <title>The draft genome of Desulfovibrio fructosovorans JJ.</title>
        <authorList>
            <consortium name="US DOE Joint Genome Institute (JGI-PGF)"/>
            <person name="Lucas S."/>
            <person name="Copeland A."/>
            <person name="Lapidus A."/>
            <person name="Cheng J.-F."/>
            <person name="Bruce D."/>
            <person name="Goodwin L."/>
            <person name="Pitluck S."/>
            <person name="Land M.L."/>
            <person name="Hauser L."/>
            <person name="Chang Y.-J."/>
            <person name="Jeffries C."/>
            <person name="Wall J.D."/>
            <person name="Stahl D.A."/>
            <person name="Arkin A.P."/>
            <person name="Dehal P."/>
            <person name="Stolyar S.M."/>
            <person name="Hazen T.C."/>
            <person name="Woyke T.J."/>
        </authorList>
    </citation>
    <scope>NUCLEOTIDE SEQUENCE [LARGE SCALE GENOMIC DNA]</scope>
    <source>
        <strain evidence="7 8">JJ</strain>
    </source>
</reference>
<dbReference type="GO" id="GO:0003723">
    <property type="term" value="F:RNA binding"/>
    <property type="evidence" value="ECO:0007669"/>
    <property type="project" value="TreeGrafter"/>
</dbReference>
<dbReference type="Gene3D" id="3.40.50.300">
    <property type="entry name" value="P-loop containing nucleotide triphosphate hydrolases"/>
    <property type="match status" value="2"/>
</dbReference>
<keyword evidence="2" id="KW-0378">Hydrolase</keyword>
<dbReference type="PANTHER" id="PTHR47963:SF9">
    <property type="entry name" value="CRISPR-ASSOCIATED ENDONUCLEASE_HELICASE CAS3"/>
    <property type="match status" value="1"/>
</dbReference>
<keyword evidence="5" id="KW-0051">Antiviral defense</keyword>
<dbReference type="EMBL" id="AECZ01000016">
    <property type="protein sequence ID" value="EFL50716.1"/>
    <property type="molecule type" value="Genomic_DNA"/>
</dbReference>
<evidence type="ECO:0000259" key="6">
    <source>
        <dbReference type="Pfam" id="PF22590"/>
    </source>
</evidence>
<name>E1JXX8_SOLFR</name>
<dbReference type="PANTHER" id="PTHR47963">
    <property type="entry name" value="DEAD-BOX ATP-DEPENDENT RNA HELICASE 47, MITOCHONDRIAL"/>
    <property type="match status" value="1"/>
</dbReference>
<dbReference type="NCBIfam" id="TIGR01587">
    <property type="entry name" value="cas3_core"/>
    <property type="match status" value="1"/>
</dbReference>
<comment type="caution">
    <text evidence="7">The sequence shown here is derived from an EMBL/GenBank/DDBJ whole genome shotgun (WGS) entry which is preliminary data.</text>
</comment>
<dbReference type="GO" id="GO:0016787">
    <property type="term" value="F:hydrolase activity"/>
    <property type="evidence" value="ECO:0007669"/>
    <property type="project" value="UniProtKB-KW"/>
</dbReference>
<protein>
    <submittedName>
        <fullName evidence="7">CRISPR-associated helicase Cas3</fullName>
    </submittedName>
</protein>
<dbReference type="eggNOG" id="COG1203">
    <property type="taxonomic scope" value="Bacteria"/>
</dbReference>
<dbReference type="InterPro" id="IPR050547">
    <property type="entry name" value="DEAD_box_RNA_helicases"/>
</dbReference>
<accession>E1JXX8</accession>
<dbReference type="InterPro" id="IPR054712">
    <property type="entry name" value="Cas3-like_dom"/>
</dbReference>
<dbReference type="InterPro" id="IPR006474">
    <property type="entry name" value="Helicase_Cas3_CRISPR-ass_core"/>
</dbReference>
<evidence type="ECO:0000256" key="2">
    <source>
        <dbReference type="ARBA" id="ARBA00022801"/>
    </source>
</evidence>
<evidence type="ECO:0000256" key="5">
    <source>
        <dbReference type="ARBA" id="ARBA00023118"/>
    </source>
</evidence>
<keyword evidence="4" id="KW-0067">ATP-binding</keyword>
<keyword evidence="1" id="KW-0547">Nucleotide-binding</keyword>
<dbReference type="GO" id="GO:0005524">
    <property type="term" value="F:ATP binding"/>
    <property type="evidence" value="ECO:0007669"/>
    <property type="project" value="UniProtKB-KW"/>
</dbReference>
<evidence type="ECO:0000313" key="7">
    <source>
        <dbReference type="EMBL" id="EFL50716.1"/>
    </source>
</evidence>
<dbReference type="Pfam" id="PF22590">
    <property type="entry name" value="Cas3-like_C_2"/>
    <property type="match status" value="1"/>
</dbReference>
<evidence type="ECO:0000256" key="4">
    <source>
        <dbReference type="ARBA" id="ARBA00022840"/>
    </source>
</evidence>
<dbReference type="SUPFAM" id="SSF52540">
    <property type="entry name" value="P-loop containing nucleoside triphosphate hydrolases"/>
    <property type="match status" value="1"/>
</dbReference>
<dbReference type="RefSeq" id="WP_005994308.1">
    <property type="nucleotide sequence ID" value="NZ_AECZ01000016.1"/>
</dbReference>
<proteinExistence type="predicted"/>
<dbReference type="AlphaFoldDB" id="E1JXX8"/>
<keyword evidence="3" id="KW-0347">Helicase</keyword>
<keyword evidence="8" id="KW-1185">Reference proteome</keyword>
<evidence type="ECO:0000256" key="1">
    <source>
        <dbReference type="ARBA" id="ARBA00022741"/>
    </source>
</evidence>
<evidence type="ECO:0000256" key="3">
    <source>
        <dbReference type="ARBA" id="ARBA00022806"/>
    </source>
</evidence>
<organism evidence="7 8">
    <name type="scientific">Solidesulfovibrio fructosivorans JJ]</name>
    <dbReference type="NCBI Taxonomy" id="596151"/>
    <lineage>
        <taxon>Bacteria</taxon>
        <taxon>Pseudomonadati</taxon>
        <taxon>Thermodesulfobacteriota</taxon>
        <taxon>Desulfovibrionia</taxon>
        <taxon>Desulfovibrionales</taxon>
        <taxon>Desulfovibrionaceae</taxon>
        <taxon>Solidesulfovibrio</taxon>
    </lineage>
</organism>
<feature type="domain" description="CRISPR-associated nuclease/helicase Cas3" evidence="6">
    <location>
        <begin position="317"/>
        <end position="426"/>
    </location>
</feature>
<evidence type="ECO:0000313" key="8">
    <source>
        <dbReference type="Proteomes" id="UP000006250"/>
    </source>
</evidence>
<dbReference type="GO" id="GO:0003724">
    <property type="term" value="F:RNA helicase activity"/>
    <property type="evidence" value="ECO:0007669"/>
    <property type="project" value="TreeGrafter"/>
</dbReference>
<gene>
    <name evidence="7" type="ORF">DesfrDRAFT_2477</name>
</gene>
<dbReference type="GO" id="GO:0051607">
    <property type="term" value="P:defense response to virus"/>
    <property type="evidence" value="ECO:0007669"/>
    <property type="project" value="UniProtKB-KW"/>
</dbReference>
<dbReference type="Proteomes" id="UP000006250">
    <property type="component" value="Unassembled WGS sequence"/>
</dbReference>